<sequence length="607" mass="72187">MGFPIDSKVLGLREVIKVNEGERYSIPIYQRPYSWEEKNIKDFLESIFDAFKEVNEEKCKANVKPVFFGTIQLDHNKDDNTLDIVDGQQRLTTFLLFLDLLQRNEIHPKEYIDCSKVIKSEKLKEVLNDDNIKNTSLKYYENRKLLKKEVEHFEKEFKEKNEFYTELKNFVLDNVYFVQLITEEMDLSEVVSVFNTINTTGLDLNATDIFKVRYYNYLRGIDKTKDWLEEINSCYQLIDDSNEKLGKDGRTDQTKFDMGWVLDIYKHIICAEFGWGFSEVSKSNQKFFDELFKGTSLTEQSDLSVLEFDTFKHIVDGFIDYWRWIENVRFNGEHPEIAKEIFSIYLVEKTRYKRYWTIPFVVAYFRAKAEGKGWSDYYVDSLRVNMYMFRFFLIYTVVNDRVINPVQNKVCDECFKWFKECSTDDIIKNIKGMLWSSVRSEDHEPKEDFYKIIKSGLFYNASRVRLVCTLSALLDEVANLGKSFICQENEIVISEQEIYEKFFHYAIYEKNKNPYDIEHIQARNNFSDNSDEFNGIGNLVVLDSHINKSIQDDAVSEKITEYKNSQYAAVRIEFMKEYESCRDWDIDYVVKRADEEIDKIKRFMDEE</sequence>
<dbReference type="PANTHER" id="PTHR35149:SF1">
    <property type="entry name" value="DUF5655 DOMAIN-CONTAINING PROTEIN"/>
    <property type="match status" value="1"/>
</dbReference>
<feature type="domain" description="GmrSD restriction endonucleases C-terminal" evidence="2">
    <location>
        <begin position="501"/>
        <end position="594"/>
    </location>
</feature>
<keyword evidence="4" id="KW-1185">Reference proteome</keyword>
<evidence type="ECO:0000259" key="1">
    <source>
        <dbReference type="Pfam" id="PF03235"/>
    </source>
</evidence>
<evidence type="ECO:0000259" key="2">
    <source>
        <dbReference type="Pfam" id="PF07510"/>
    </source>
</evidence>
<feature type="domain" description="GmrSD restriction endonucleases N-terminal" evidence="1">
    <location>
        <begin position="19"/>
        <end position="214"/>
    </location>
</feature>
<evidence type="ECO:0000313" key="4">
    <source>
        <dbReference type="Proteomes" id="UP000265562"/>
    </source>
</evidence>
<dbReference type="OrthoDB" id="9798761at2"/>
<gene>
    <name evidence="3" type="ORF">D4A81_02200</name>
</gene>
<dbReference type="AlphaFoldDB" id="A0A385Q2Q6"/>
<dbReference type="Proteomes" id="UP000265562">
    <property type="component" value="Chromosome"/>
</dbReference>
<evidence type="ECO:0000313" key="3">
    <source>
        <dbReference type="EMBL" id="AYA98843.1"/>
    </source>
</evidence>
<dbReference type="KEGG" id="lua:D4A81_02200"/>
<dbReference type="Pfam" id="PF03235">
    <property type="entry name" value="GmrSD_N"/>
    <property type="match status" value="1"/>
</dbReference>
<organism evidence="3 4">
    <name type="scientific">Lachnoanaerobaculum umeaense</name>
    <dbReference type="NCBI Taxonomy" id="617123"/>
    <lineage>
        <taxon>Bacteria</taxon>
        <taxon>Bacillati</taxon>
        <taxon>Bacillota</taxon>
        <taxon>Clostridia</taxon>
        <taxon>Lachnospirales</taxon>
        <taxon>Lachnospiraceae</taxon>
        <taxon>Lachnoanaerobaculum</taxon>
    </lineage>
</organism>
<dbReference type="PANTHER" id="PTHR35149">
    <property type="entry name" value="SLL5132 PROTEIN"/>
    <property type="match status" value="1"/>
</dbReference>
<dbReference type="EMBL" id="CP032364">
    <property type="protein sequence ID" value="AYA98843.1"/>
    <property type="molecule type" value="Genomic_DNA"/>
</dbReference>
<dbReference type="Pfam" id="PF07510">
    <property type="entry name" value="GmrSD_C"/>
    <property type="match status" value="1"/>
</dbReference>
<protein>
    <submittedName>
        <fullName evidence="3">DUF262 domain-containing protein</fullName>
    </submittedName>
</protein>
<name>A0A385Q2Q6_9FIRM</name>
<dbReference type="InterPro" id="IPR011089">
    <property type="entry name" value="GmrSD_C"/>
</dbReference>
<proteinExistence type="predicted"/>
<dbReference type="RefSeq" id="WP_111525277.1">
    <property type="nucleotide sequence ID" value="NZ_CP032364.1"/>
</dbReference>
<reference evidence="3 4" key="1">
    <citation type="submission" date="2018-09" db="EMBL/GenBank/DDBJ databases">
        <title>Genome sequencing of Lachnoanaerobaculum umeaense DSM 23576.</title>
        <authorList>
            <person name="Kook J.-K."/>
            <person name="Park S.-N."/>
            <person name="Lim Y.K."/>
        </authorList>
    </citation>
    <scope>NUCLEOTIDE SEQUENCE [LARGE SCALE GENOMIC DNA]</scope>
    <source>
        <strain evidence="4">DSM 23576 \ CCUG 58757</strain>
    </source>
</reference>
<dbReference type="InterPro" id="IPR004919">
    <property type="entry name" value="GmrSD_N"/>
</dbReference>
<accession>A0A385Q2Q6</accession>